<feature type="repeat" description="TPR" evidence="1">
    <location>
        <begin position="466"/>
        <end position="499"/>
    </location>
</feature>
<dbReference type="InterPro" id="IPR011990">
    <property type="entry name" value="TPR-like_helical_dom_sf"/>
</dbReference>
<name>A0A9E8ZFQ2_9CYAN</name>
<dbReference type="SMART" id="SM00028">
    <property type="entry name" value="TPR"/>
    <property type="match status" value="3"/>
</dbReference>
<dbReference type="Pfam" id="PF14559">
    <property type="entry name" value="TPR_19"/>
    <property type="match status" value="1"/>
</dbReference>
<dbReference type="RefSeq" id="WP_268612389.1">
    <property type="nucleotide sequence ID" value="NZ_CP113797.1"/>
</dbReference>
<dbReference type="PANTHER" id="PTHR34301:SF8">
    <property type="entry name" value="ATPASE DOMAIN-CONTAINING PROTEIN"/>
    <property type="match status" value="1"/>
</dbReference>
<dbReference type="InterPro" id="IPR041664">
    <property type="entry name" value="AAA_16"/>
</dbReference>
<dbReference type="Pfam" id="PF13191">
    <property type="entry name" value="AAA_16"/>
    <property type="match status" value="1"/>
</dbReference>
<dbReference type="InterPro" id="IPR019734">
    <property type="entry name" value="TPR_rpt"/>
</dbReference>
<keyword evidence="4" id="KW-1185">Reference proteome</keyword>
<gene>
    <name evidence="3" type="ORF">OXH18_09555</name>
</gene>
<dbReference type="EMBL" id="CP113797">
    <property type="protein sequence ID" value="WAL62212.1"/>
    <property type="molecule type" value="Genomic_DNA"/>
</dbReference>
<sequence length="942" mass="105182">MSTASPWKRNPYVIGVPIADRQLFFGREVLLQFIEDNLRQGTTMILLYGQRRIGKSSVLAQIPAFIGSEQFCWVSFDWQNQGNRPLGHVLHALATAIVEQLEADFLGTIPIPTAADLTLTPTRFSQEFLPQVMTHLAPRRLVWLLDEFDVLADDTANAAIDQILPYLNSLTASSPRLHLIPTIGRRPEELPTLLNFFKSAPAQEVGLLDETSAIQLITRPAIGLLQYEPAAISAILHLTAGHPYFTQVVCFNLFGQARQHDRWTVTAADVSQSVNRAIDSSRPGLTWFRDSLPIPERVMFSAVAEAQELARTSSLIPSPIQRLKACGIEPTPALQQSGDRLVKWGFLETMPICKNDATVAHYRVKIEFVRQWLLMAYPLTNAAWELERLSPEAQRWYDAAVQQQQAGDVPTALQSYQQALHHNPNHFSAGLAAAELYLEAQDWAEAVSLYQRIFKLEPIRSQEGLIRSRLGYGQALMQQGKVNLARTQFLQVLDIEPQHSLAQHWLQRAETQISQTFLAASNPFTVGQPAPIDRFVGRQAELSTAIEQIERGGHVAIWGGTGIGKTSFLHQLACLSGSQSWRGNAHPVMVLVSCRHIMPTFTSQGFWLDVFERLGDRLTASSEPDFSLMQQVEQCLQQQSTSAQTLHSIARQLARHGKNLVLLIDDYDIALQPNPSYHKAEIDWFLREWVAAAADPAIATVVASSQRLDQLCPKSSSADLFRHYLLLPLPPFSVQEAQTLLDWVTLADSTLQSGILALVDGNPALLQLAGSFLYTELRNGHIPTLQQFVPAFQQRAAPFLQAMWSQLHPQDQALLQLLVLESQGFWERSPTVDRPISAISPQYESALMRLEADGLLRQDRTAAPPRFSIAASALEGWLIQQLRSNRSNEPQSTLSWGLPPLLPTIQPLPMTDTNPPSQPSISHLPSFAHWMYRFIQSIDRGA</sequence>
<evidence type="ECO:0000313" key="3">
    <source>
        <dbReference type="EMBL" id="WAL62212.1"/>
    </source>
</evidence>
<evidence type="ECO:0000313" key="4">
    <source>
        <dbReference type="Proteomes" id="UP001163152"/>
    </source>
</evidence>
<dbReference type="PANTHER" id="PTHR34301">
    <property type="entry name" value="DNA-BINDING PROTEIN-RELATED"/>
    <property type="match status" value="1"/>
</dbReference>
<dbReference type="Gene3D" id="1.25.40.10">
    <property type="entry name" value="Tetratricopeptide repeat domain"/>
    <property type="match status" value="1"/>
</dbReference>
<feature type="repeat" description="TPR" evidence="1">
    <location>
        <begin position="427"/>
        <end position="460"/>
    </location>
</feature>
<feature type="domain" description="AAA+ ATPase" evidence="2">
    <location>
        <begin position="551"/>
        <end position="731"/>
    </location>
</feature>
<dbReference type="SMART" id="SM00382">
    <property type="entry name" value="AAA"/>
    <property type="match status" value="2"/>
</dbReference>
<dbReference type="InterPro" id="IPR003593">
    <property type="entry name" value="AAA+_ATPase"/>
</dbReference>
<reference evidence="3" key="1">
    <citation type="submission" date="2022-12" db="EMBL/GenBank/DDBJ databases">
        <title>Polyphasic identification of a Novel Hot-Spring Cyanobacterium Ocullathermofonsia sinensis gen nov. sp. nov. and Genomic Insights on its Adaptations to the Thermal Habitat.</title>
        <authorList>
            <person name="Daroch M."/>
            <person name="Tang J."/>
            <person name="Jiang Y."/>
        </authorList>
    </citation>
    <scope>NUCLEOTIDE SEQUENCE</scope>
    <source>
        <strain evidence="3">PKUAC-SCTA174</strain>
    </source>
</reference>
<protein>
    <submittedName>
        <fullName evidence="3">AAA family ATPase</fullName>
    </submittedName>
</protein>
<feature type="repeat" description="TPR" evidence="1">
    <location>
        <begin position="393"/>
        <end position="426"/>
    </location>
</feature>
<proteinExistence type="predicted"/>
<evidence type="ECO:0000259" key="2">
    <source>
        <dbReference type="SMART" id="SM00382"/>
    </source>
</evidence>
<dbReference type="KEGG" id="tsin:OXH18_09555"/>
<dbReference type="Proteomes" id="UP001163152">
    <property type="component" value="Chromosome"/>
</dbReference>
<dbReference type="InterPro" id="IPR027417">
    <property type="entry name" value="P-loop_NTPase"/>
</dbReference>
<keyword evidence="1" id="KW-0802">TPR repeat</keyword>
<dbReference type="SUPFAM" id="SSF52540">
    <property type="entry name" value="P-loop containing nucleoside triphosphate hydrolases"/>
    <property type="match status" value="2"/>
</dbReference>
<organism evidence="3 4">
    <name type="scientific">Thermocoleostomius sinensis A174</name>
    <dbReference type="NCBI Taxonomy" id="2016057"/>
    <lineage>
        <taxon>Bacteria</taxon>
        <taxon>Bacillati</taxon>
        <taxon>Cyanobacteriota</taxon>
        <taxon>Cyanophyceae</taxon>
        <taxon>Oculatellales</taxon>
        <taxon>Oculatellaceae</taxon>
        <taxon>Thermocoleostomius</taxon>
    </lineage>
</organism>
<feature type="domain" description="AAA+ ATPase" evidence="2">
    <location>
        <begin position="41"/>
        <end position="255"/>
    </location>
</feature>
<dbReference type="Gene3D" id="3.40.50.300">
    <property type="entry name" value="P-loop containing nucleotide triphosphate hydrolases"/>
    <property type="match status" value="2"/>
</dbReference>
<dbReference type="AlphaFoldDB" id="A0A9E8ZFQ2"/>
<evidence type="ECO:0000256" key="1">
    <source>
        <dbReference type="PROSITE-ProRule" id="PRU00339"/>
    </source>
</evidence>
<dbReference type="SUPFAM" id="SSF48452">
    <property type="entry name" value="TPR-like"/>
    <property type="match status" value="1"/>
</dbReference>
<dbReference type="PROSITE" id="PS50005">
    <property type="entry name" value="TPR"/>
    <property type="match status" value="3"/>
</dbReference>
<accession>A0A9E8ZFQ2</accession>